<feature type="zinc finger region" description="C3H1-type" evidence="4">
    <location>
        <begin position="58"/>
        <end position="86"/>
    </location>
</feature>
<evidence type="ECO:0000256" key="2">
    <source>
        <dbReference type="ARBA" id="ARBA00022771"/>
    </source>
</evidence>
<dbReference type="SUPFAM" id="SSF90229">
    <property type="entry name" value="CCCH zinc finger"/>
    <property type="match status" value="1"/>
</dbReference>
<dbReference type="AlphaFoldDB" id="A0A6I9S647"/>
<dbReference type="SMART" id="SM00356">
    <property type="entry name" value="ZnF_C3H1"/>
    <property type="match status" value="1"/>
</dbReference>
<dbReference type="Pfam" id="PF00642">
    <property type="entry name" value="zf-CCCH"/>
    <property type="match status" value="1"/>
</dbReference>
<evidence type="ECO:0000256" key="3">
    <source>
        <dbReference type="ARBA" id="ARBA00022833"/>
    </source>
</evidence>
<dbReference type="GO" id="GO:0005689">
    <property type="term" value="C:U12-type spliceosomal complex"/>
    <property type="evidence" value="ECO:0007669"/>
    <property type="project" value="TreeGrafter"/>
</dbReference>
<keyword evidence="2 4" id="KW-0863">Zinc-finger</keyword>
<evidence type="ECO:0000259" key="5">
    <source>
        <dbReference type="PROSITE" id="PS50103"/>
    </source>
</evidence>
<dbReference type="GeneID" id="105057299"/>
<gene>
    <name evidence="7" type="primary">LOC105057299</name>
</gene>
<dbReference type="InterPro" id="IPR003604">
    <property type="entry name" value="Matrin/U1-like-C_Znf_C2H2"/>
</dbReference>
<evidence type="ECO:0000313" key="7">
    <source>
        <dbReference type="RefSeq" id="XP_010938177.1"/>
    </source>
</evidence>
<dbReference type="SUPFAM" id="SSF57667">
    <property type="entry name" value="beta-beta-alpha zinc fingers"/>
    <property type="match status" value="1"/>
</dbReference>
<evidence type="ECO:0000256" key="1">
    <source>
        <dbReference type="ARBA" id="ARBA00022723"/>
    </source>
</evidence>
<dbReference type="Proteomes" id="UP000504607">
    <property type="component" value="Chromosome 14"/>
</dbReference>
<keyword evidence="6" id="KW-1185">Reference proteome</keyword>
<dbReference type="Gene3D" id="3.30.160.60">
    <property type="entry name" value="Classic Zinc Finger"/>
    <property type="match status" value="1"/>
</dbReference>
<dbReference type="InterPro" id="IPR013085">
    <property type="entry name" value="U1-CZ_Znf_C2H2"/>
</dbReference>
<protein>
    <submittedName>
        <fullName evidence="7">Zinc finger CCCH domain-containing protein 3 isoform X1</fullName>
    </submittedName>
</protein>
<dbReference type="PANTHER" id="PTHR16465">
    <property type="entry name" value="NUCLEASE-RELATED"/>
    <property type="match status" value="1"/>
</dbReference>
<name>A0A6I9S647_ELAGV</name>
<dbReference type="FunCoup" id="A0A6I9S647">
    <property type="interactions" value="54"/>
</dbReference>
<dbReference type="Gene3D" id="4.10.1000.10">
    <property type="entry name" value="Zinc finger, CCCH-type"/>
    <property type="match status" value="1"/>
</dbReference>
<sequence length="152" mass="16641">MPLGKYYCDYCDKQFQDTPSARKRHLQGIQHQRARALWYDSLKAEPHGGGPLLQPDGSLAKGVCHHFVRTGTCKYGDACKYFHPKQDVASPTPAVSGLNFVETVQSPNFLGNQILSGGMVLDHTGVSWGNIPPSLRPPPEGGYPPLPLVDWG</sequence>
<dbReference type="PANTHER" id="PTHR16465:SF0">
    <property type="entry name" value="ZINC FINGER MATRIN-TYPE PROTEIN 5"/>
    <property type="match status" value="1"/>
</dbReference>
<dbReference type="InterPro" id="IPR000571">
    <property type="entry name" value="Znf_CCCH"/>
</dbReference>
<dbReference type="SMART" id="SM00451">
    <property type="entry name" value="ZnF_U1"/>
    <property type="match status" value="1"/>
</dbReference>
<dbReference type="RefSeq" id="XP_010938177.1">
    <property type="nucleotide sequence ID" value="XM_010939875.2"/>
</dbReference>
<keyword evidence="3 4" id="KW-0862">Zinc</keyword>
<dbReference type="InParanoid" id="A0A6I9S647"/>
<accession>A0A6I9S647</accession>
<dbReference type="GO" id="GO:0003676">
    <property type="term" value="F:nucleic acid binding"/>
    <property type="evidence" value="ECO:0007669"/>
    <property type="project" value="InterPro"/>
</dbReference>
<organism evidence="6 7">
    <name type="scientific">Elaeis guineensis var. tenera</name>
    <name type="common">Oil palm</name>
    <dbReference type="NCBI Taxonomy" id="51953"/>
    <lineage>
        <taxon>Eukaryota</taxon>
        <taxon>Viridiplantae</taxon>
        <taxon>Streptophyta</taxon>
        <taxon>Embryophyta</taxon>
        <taxon>Tracheophyta</taxon>
        <taxon>Spermatophyta</taxon>
        <taxon>Magnoliopsida</taxon>
        <taxon>Liliopsida</taxon>
        <taxon>Arecaceae</taxon>
        <taxon>Arecoideae</taxon>
        <taxon>Cocoseae</taxon>
        <taxon>Elaeidinae</taxon>
        <taxon>Elaeis</taxon>
    </lineage>
</organism>
<dbReference type="KEGG" id="egu:105057299"/>
<dbReference type="FunFam" id="3.30.160.60:FF:001849">
    <property type="entry name" value="Zinc finger CCCH domain-containing protein 3"/>
    <property type="match status" value="1"/>
</dbReference>
<dbReference type="InterPro" id="IPR036236">
    <property type="entry name" value="Znf_C2H2_sf"/>
</dbReference>
<proteinExistence type="predicted"/>
<feature type="domain" description="C3H1-type" evidence="5">
    <location>
        <begin position="58"/>
        <end position="86"/>
    </location>
</feature>
<dbReference type="InterPro" id="IPR036855">
    <property type="entry name" value="Znf_CCCH_sf"/>
</dbReference>
<dbReference type="GO" id="GO:0008270">
    <property type="term" value="F:zinc ion binding"/>
    <property type="evidence" value="ECO:0007669"/>
    <property type="project" value="UniProtKB-KW"/>
</dbReference>
<evidence type="ECO:0000256" key="4">
    <source>
        <dbReference type="PROSITE-ProRule" id="PRU00723"/>
    </source>
</evidence>
<keyword evidence="1 4" id="KW-0479">Metal-binding</keyword>
<dbReference type="OrthoDB" id="2417221at2759"/>
<dbReference type="PROSITE" id="PS50103">
    <property type="entry name" value="ZF_C3H1"/>
    <property type="match status" value="1"/>
</dbReference>
<reference evidence="7" key="1">
    <citation type="submission" date="2025-08" db="UniProtKB">
        <authorList>
            <consortium name="RefSeq"/>
        </authorList>
    </citation>
    <scope>IDENTIFICATION</scope>
</reference>
<dbReference type="Pfam" id="PF06220">
    <property type="entry name" value="zf-U1"/>
    <property type="match status" value="1"/>
</dbReference>
<evidence type="ECO:0000313" key="6">
    <source>
        <dbReference type="Proteomes" id="UP000504607"/>
    </source>
</evidence>